<feature type="domain" description="Reverse transcriptase" evidence="1">
    <location>
        <begin position="1"/>
        <end position="187"/>
    </location>
</feature>
<dbReference type="SUPFAM" id="SSF56672">
    <property type="entry name" value="DNA/RNA polymerases"/>
    <property type="match status" value="1"/>
</dbReference>
<comment type="caution">
    <text evidence="2">The sequence shown here is derived from an EMBL/GenBank/DDBJ whole genome shotgun (WGS) entry which is preliminary data.</text>
</comment>
<evidence type="ECO:0000313" key="3">
    <source>
        <dbReference type="Proteomes" id="UP001482455"/>
    </source>
</evidence>
<evidence type="ECO:0000313" key="2">
    <source>
        <dbReference type="EMBL" id="KAL0515585.1"/>
    </source>
</evidence>
<dbReference type="InterPro" id="IPR043502">
    <property type="entry name" value="DNA/RNA_pol_sf"/>
</dbReference>
<dbReference type="InterPro" id="IPR043128">
    <property type="entry name" value="Rev_trsase/Diguanyl_cyclase"/>
</dbReference>
<name>A0AAW3B2Y0_9TRYP</name>
<dbReference type="AlphaFoldDB" id="A0AAW3B2Y0"/>
<keyword evidence="3" id="KW-1185">Reference proteome</keyword>
<accession>A0AAW3B2Y0</accession>
<dbReference type="PROSITE" id="PS50878">
    <property type="entry name" value="RT_POL"/>
    <property type="match status" value="1"/>
</dbReference>
<gene>
    <name evidence="2" type="ORF">Q4I30_000005</name>
</gene>
<protein>
    <recommendedName>
        <fullName evidence="1">Reverse transcriptase domain-containing protein</fullName>
    </recommendedName>
</protein>
<dbReference type="EMBL" id="JBAMZL010000001">
    <property type="protein sequence ID" value="KAL0515585.1"/>
    <property type="molecule type" value="Genomic_DNA"/>
</dbReference>
<dbReference type="Gene3D" id="3.10.10.10">
    <property type="entry name" value="HIV Type 1 Reverse Transcriptase, subunit A, domain 1"/>
    <property type="match status" value="1"/>
</dbReference>
<dbReference type="Proteomes" id="UP001482455">
    <property type="component" value="Unassembled WGS sequence"/>
</dbReference>
<feature type="non-terminal residue" evidence="2">
    <location>
        <position position="187"/>
    </location>
</feature>
<reference evidence="2 3" key="1">
    <citation type="submission" date="2024-02" db="EMBL/GenBank/DDBJ databases">
        <title>FIRST GENOME SEQUENCES OF Leishmania (Viannia) shawi, Leishmania (Viannia) lindenbergi AND Leishmania (Viannia) utingensis.</title>
        <authorList>
            <person name="Resadore F."/>
            <person name="Custodio M.G.F."/>
            <person name="Boite M.C."/>
            <person name="Cupolillo E."/>
            <person name="Ferreira G.E.M."/>
        </authorList>
    </citation>
    <scope>NUCLEOTIDE SEQUENCE [LARGE SCALE GENOMIC DNA]</scope>
    <source>
        <strain evidence="2 3">ITUB/BR/1977/M4964</strain>
    </source>
</reference>
<dbReference type="InterPro" id="IPR000477">
    <property type="entry name" value="RT_dom"/>
</dbReference>
<organism evidence="2 3">
    <name type="scientific">Leishmania utingensis</name>
    <dbReference type="NCBI Taxonomy" id="653362"/>
    <lineage>
        <taxon>Eukaryota</taxon>
        <taxon>Discoba</taxon>
        <taxon>Euglenozoa</taxon>
        <taxon>Kinetoplastea</taxon>
        <taxon>Metakinetoplastina</taxon>
        <taxon>Trypanosomatida</taxon>
        <taxon>Trypanosomatidae</taxon>
        <taxon>Leishmaniinae</taxon>
        <taxon>Leishmania</taxon>
    </lineage>
</organism>
<sequence>MGKFEPCPISDIGAQVQLPEGMHGVNVFTVPELKGRRRLITEPLLNRVIPKHHVPRVHYDTRLGRRQRLRYARYMLQIDFEAYYDAIPIAATLRNKFVFRARHNGRYYRLRTLPTGARWSVAVGQAVTWTIVDIDTPVTITTLIDNILVAAREGQEREFVLAVRTVVARIKAANLMTSPNRDELEAM</sequence>
<proteinExistence type="predicted"/>
<evidence type="ECO:0000259" key="1">
    <source>
        <dbReference type="PROSITE" id="PS50878"/>
    </source>
</evidence>
<dbReference type="Gene3D" id="3.30.70.270">
    <property type="match status" value="1"/>
</dbReference>